<evidence type="ECO:0000256" key="1">
    <source>
        <dbReference type="SAM" id="Phobius"/>
    </source>
</evidence>
<feature type="transmembrane region" description="Helical" evidence="1">
    <location>
        <begin position="35"/>
        <end position="54"/>
    </location>
</feature>
<feature type="transmembrane region" description="Helical" evidence="1">
    <location>
        <begin position="12"/>
        <end position="29"/>
    </location>
</feature>
<comment type="caution">
    <text evidence="2">The sequence shown here is derived from an EMBL/GenBank/DDBJ whole genome shotgun (WGS) entry which is preliminary data.</text>
</comment>
<organism evidence="2">
    <name type="scientific">marine sediment metagenome</name>
    <dbReference type="NCBI Taxonomy" id="412755"/>
    <lineage>
        <taxon>unclassified sequences</taxon>
        <taxon>metagenomes</taxon>
        <taxon>ecological metagenomes</taxon>
    </lineage>
</organism>
<feature type="non-terminal residue" evidence="2">
    <location>
        <position position="58"/>
    </location>
</feature>
<reference evidence="2" key="1">
    <citation type="journal article" date="2014" name="Front. Microbiol.">
        <title>High frequency of phylogenetically diverse reductive dehalogenase-homologous genes in deep subseafloor sedimentary metagenomes.</title>
        <authorList>
            <person name="Kawai M."/>
            <person name="Futagami T."/>
            <person name="Toyoda A."/>
            <person name="Takaki Y."/>
            <person name="Nishi S."/>
            <person name="Hori S."/>
            <person name="Arai W."/>
            <person name="Tsubouchi T."/>
            <person name="Morono Y."/>
            <person name="Uchiyama I."/>
            <person name="Ito T."/>
            <person name="Fujiyama A."/>
            <person name="Inagaki F."/>
            <person name="Takami H."/>
        </authorList>
    </citation>
    <scope>NUCLEOTIDE SEQUENCE</scope>
    <source>
        <strain evidence="2">Expedition CK06-06</strain>
    </source>
</reference>
<keyword evidence="1" id="KW-0472">Membrane</keyword>
<protein>
    <submittedName>
        <fullName evidence="2">Uncharacterized protein</fullName>
    </submittedName>
</protein>
<gene>
    <name evidence="2" type="ORF">S06H3_55999</name>
</gene>
<sequence length="58" mass="6374">MKPDEEDQFMKHLAIATVVLAVYVAVAGFDRFFAFAASSLLSGLSSVFFVYPIVRSIT</sequence>
<accession>X1P044</accession>
<evidence type="ECO:0000313" key="2">
    <source>
        <dbReference type="EMBL" id="GAI49243.1"/>
    </source>
</evidence>
<name>X1P044_9ZZZZ</name>
<dbReference type="EMBL" id="BARV01035977">
    <property type="protein sequence ID" value="GAI49243.1"/>
    <property type="molecule type" value="Genomic_DNA"/>
</dbReference>
<proteinExistence type="predicted"/>
<keyword evidence="1" id="KW-0812">Transmembrane</keyword>
<dbReference type="AlphaFoldDB" id="X1P044"/>
<keyword evidence="1" id="KW-1133">Transmembrane helix</keyword>